<evidence type="ECO:0000313" key="5">
    <source>
        <dbReference type="Proteomes" id="UP000321960"/>
    </source>
</evidence>
<name>A0A512J9R3_9HYPH</name>
<organism evidence="3 5">
    <name type="scientific">Methylobacterium oxalidis</name>
    <dbReference type="NCBI Taxonomy" id="944322"/>
    <lineage>
        <taxon>Bacteria</taxon>
        <taxon>Pseudomonadati</taxon>
        <taxon>Pseudomonadota</taxon>
        <taxon>Alphaproteobacteria</taxon>
        <taxon>Hyphomicrobiales</taxon>
        <taxon>Methylobacteriaceae</taxon>
        <taxon>Methylobacterium</taxon>
    </lineage>
</organism>
<reference evidence="4" key="4">
    <citation type="submission" date="2023-01" db="EMBL/GenBank/DDBJ databases">
        <title>Draft genome sequence of Methylobacterium oxalidis strain NBRC 107715.</title>
        <authorList>
            <person name="Sun Q."/>
            <person name="Mori K."/>
        </authorList>
    </citation>
    <scope>NUCLEOTIDE SEQUENCE</scope>
    <source>
        <strain evidence="4">NBRC 107715</strain>
    </source>
</reference>
<reference evidence="6" key="2">
    <citation type="journal article" date="2019" name="Int. J. Syst. Evol. Microbiol.">
        <title>The Global Catalogue of Microorganisms (GCM) 10K type strain sequencing project: providing services to taxonomists for standard genome sequencing and annotation.</title>
        <authorList>
            <consortium name="The Broad Institute Genomics Platform"/>
            <consortium name="The Broad Institute Genome Sequencing Center for Infectious Disease"/>
            <person name="Wu L."/>
            <person name="Ma J."/>
        </authorList>
    </citation>
    <scope>NUCLEOTIDE SEQUENCE [LARGE SCALE GENOMIC DNA]</scope>
    <source>
        <strain evidence="6">NBRC 107715</strain>
    </source>
</reference>
<reference evidence="4" key="1">
    <citation type="journal article" date="2014" name="Int. J. Syst. Evol. Microbiol.">
        <title>Complete genome of a new Firmicutes species belonging to the dominant human colonic microbiota ('Ruminococcus bicirculans') reveals two chromosomes and a selective capacity to utilize plant glucans.</title>
        <authorList>
            <consortium name="NISC Comparative Sequencing Program"/>
            <person name="Wegmann U."/>
            <person name="Louis P."/>
            <person name="Goesmann A."/>
            <person name="Henrissat B."/>
            <person name="Duncan S.H."/>
            <person name="Flint H.J."/>
        </authorList>
    </citation>
    <scope>NUCLEOTIDE SEQUENCE</scope>
    <source>
        <strain evidence="4">NBRC 107715</strain>
    </source>
</reference>
<keyword evidence="6" id="KW-1185">Reference proteome</keyword>
<keyword evidence="2" id="KW-0812">Transmembrane</keyword>
<dbReference type="AlphaFoldDB" id="A0A512J9R3"/>
<comment type="similarity">
    <text evidence="1">Belongs to the YggT family.</text>
</comment>
<dbReference type="Pfam" id="PF02325">
    <property type="entry name" value="CCB3_YggT"/>
    <property type="match status" value="1"/>
</dbReference>
<dbReference type="Proteomes" id="UP000321960">
    <property type="component" value="Unassembled WGS sequence"/>
</dbReference>
<dbReference type="RefSeq" id="WP_132251313.1">
    <property type="nucleotide sequence ID" value="NZ_BJZU01000115.1"/>
</dbReference>
<keyword evidence="2" id="KW-0472">Membrane</keyword>
<comment type="caution">
    <text evidence="3">The sequence shown here is derived from an EMBL/GenBank/DDBJ whole genome shotgun (WGS) entry which is preliminary data.</text>
</comment>
<dbReference type="EMBL" id="BJZU01000115">
    <property type="protein sequence ID" value="GEP06702.1"/>
    <property type="molecule type" value="Genomic_DNA"/>
</dbReference>
<feature type="transmembrane region" description="Helical" evidence="2">
    <location>
        <begin position="62"/>
        <end position="83"/>
    </location>
</feature>
<dbReference type="Proteomes" id="UP001156856">
    <property type="component" value="Unassembled WGS sequence"/>
</dbReference>
<accession>A0A512J9R3</accession>
<keyword evidence="2" id="KW-1133">Transmembrane helix</keyword>
<dbReference type="InterPro" id="IPR003425">
    <property type="entry name" value="CCB3/YggT"/>
</dbReference>
<sequence length="100" mass="11361">MNAFIWLFDTVVQLFIYVLIASAVLSWLVAFNVVNVRNPIVAQIGEVLYRITEPVLRPIRNLLPNLGGIDISPIILILLLLFASRLLHEFVPTQTTVYTR</sequence>
<gene>
    <name evidence="4" type="ORF">GCM10007888_56710</name>
    <name evidence="3" type="ORF">MOX02_47400</name>
</gene>
<protein>
    <submittedName>
        <fullName evidence="3">YggT family protein</fullName>
    </submittedName>
</protein>
<dbReference type="PANTHER" id="PTHR33219">
    <property type="entry name" value="YLMG HOMOLOG PROTEIN 2, CHLOROPLASTIC"/>
    <property type="match status" value="1"/>
</dbReference>
<dbReference type="OrthoDB" id="9814445at2"/>
<dbReference type="PANTHER" id="PTHR33219:SF14">
    <property type="entry name" value="PROTEIN COFACTOR ASSEMBLY OF COMPLEX C SUBUNIT B CCB3, CHLOROPLASTIC-RELATED"/>
    <property type="match status" value="1"/>
</dbReference>
<dbReference type="GO" id="GO:0016020">
    <property type="term" value="C:membrane"/>
    <property type="evidence" value="ECO:0007669"/>
    <property type="project" value="InterPro"/>
</dbReference>
<evidence type="ECO:0000256" key="1">
    <source>
        <dbReference type="ARBA" id="ARBA00010894"/>
    </source>
</evidence>
<evidence type="ECO:0000313" key="6">
    <source>
        <dbReference type="Proteomes" id="UP001156856"/>
    </source>
</evidence>
<reference evidence="3 5" key="3">
    <citation type="submission" date="2019-07" db="EMBL/GenBank/DDBJ databases">
        <title>Whole genome shotgun sequence of Methylobacterium oxalidis NBRC 107715.</title>
        <authorList>
            <person name="Hosoyama A."/>
            <person name="Uohara A."/>
            <person name="Ohji S."/>
            <person name="Ichikawa N."/>
        </authorList>
    </citation>
    <scope>NUCLEOTIDE SEQUENCE [LARGE SCALE GENOMIC DNA]</scope>
    <source>
        <strain evidence="3 5">NBRC 107715</strain>
    </source>
</reference>
<evidence type="ECO:0000313" key="3">
    <source>
        <dbReference type="EMBL" id="GEP06702.1"/>
    </source>
</evidence>
<evidence type="ECO:0000313" key="4">
    <source>
        <dbReference type="EMBL" id="GLS67288.1"/>
    </source>
</evidence>
<proteinExistence type="inferred from homology"/>
<evidence type="ECO:0000256" key="2">
    <source>
        <dbReference type="SAM" id="Phobius"/>
    </source>
</evidence>
<feature type="transmembrane region" description="Helical" evidence="2">
    <location>
        <begin position="14"/>
        <end position="34"/>
    </location>
</feature>
<dbReference type="EMBL" id="BSPK01000111">
    <property type="protein sequence ID" value="GLS67288.1"/>
    <property type="molecule type" value="Genomic_DNA"/>
</dbReference>